<dbReference type="PANTHER" id="PTHR10584:SF157">
    <property type="entry name" value="SULFOFRUCTOSE KINASE"/>
    <property type="match status" value="1"/>
</dbReference>
<gene>
    <name evidence="4" type="ORF">K9B37_11970</name>
</gene>
<organism evidence="4 5">
    <name type="scientific">Microvirga puerhi</name>
    <dbReference type="NCBI Taxonomy" id="2876078"/>
    <lineage>
        <taxon>Bacteria</taxon>
        <taxon>Pseudomonadati</taxon>
        <taxon>Pseudomonadota</taxon>
        <taxon>Alphaproteobacteria</taxon>
        <taxon>Hyphomicrobiales</taxon>
        <taxon>Methylobacteriaceae</taxon>
        <taxon>Microvirga</taxon>
    </lineage>
</organism>
<dbReference type="GO" id="GO:0016301">
    <property type="term" value="F:kinase activity"/>
    <property type="evidence" value="ECO:0007669"/>
    <property type="project" value="UniProtKB-KW"/>
</dbReference>
<keyword evidence="5" id="KW-1185">Reference proteome</keyword>
<proteinExistence type="predicted"/>
<name>A0ABS7VN89_9HYPH</name>
<keyword evidence="2 4" id="KW-0418">Kinase</keyword>
<dbReference type="SUPFAM" id="SSF53613">
    <property type="entry name" value="Ribokinase-like"/>
    <property type="match status" value="1"/>
</dbReference>
<evidence type="ECO:0000313" key="5">
    <source>
        <dbReference type="Proteomes" id="UP000704176"/>
    </source>
</evidence>
<reference evidence="4 5" key="1">
    <citation type="submission" date="2021-09" db="EMBL/GenBank/DDBJ databases">
        <title>The complete genome sequence of a new microorganism.</title>
        <authorList>
            <person name="Zi Z."/>
        </authorList>
    </citation>
    <scope>NUCLEOTIDE SEQUENCE [LARGE SCALE GENOMIC DNA]</scope>
    <source>
        <strain evidence="4 5">WGZ8</strain>
    </source>
</reference>
<evidence type="ECO:0000313" key="4">
    <source>
        <dbReference type="EMBL" id="MBZ6076993.1"/>
    </source>
</evidence>
<accession>A0ABS7VN89</accession>
<comment type="caution">
    <text evidence="4">The sequence shown here is derived from an EMBL/GenBank/DDBJ whole genome shotgun (WGS) entry which is preliminary data.</text>
</comment>
<dbReference type="Pfam" id="PF00294">
    <property type="entry name" value="PfkB"/>
    <property type="match status" value="1"/>
</dbReference>
<dbReference type="InterPro" id="IPR002139">
    <property type="entry name" value="Ribo/fructo_kinase"/>
</dbReference>
<sequence length="314" mass="33650">MPPCKKPVICLGSAFWDTIFKVDEIPRQGTKVLPERAVQAASGMATAAAVTIARLGGRVELWARIGEDPTGDSFLLDLSKEAVRTDRIRRVPGARTAFSTILVDSAGERLVVPYTDPSLDSDARWLPLHEIAQAAAVLVDMRWIEGAKPVLEEARRRGVPTVVDADIAAPGAIWDLISFADHVLFSEPALLSLVAGSSPKQALREVASKLGAAVVGVTLGAEGALIWQRGARDAEPLLVRSIPVRAVDTLNAGDVWHGTYVYGLVNGWELSYAVHMANVAAAMKCEQFGGRLGSPRLADLLERSQAAALSRRSF</sequence>
<feature type="domain" description="Carbohydrate kinase PfkB" evidence="3">
    <location>
        <begin position="8"/>
        <end position="295"/>
    </location>
</feature>
<dbReference type="Proteomes" id="UP000704176">
    <property type="component" value="Unassembled WGS sequence"/>
</dbReference>
<dbReference type="PANTHER" id="PTHR10584">
    <property type="entry name" value="SUGAR KINASE"/>
    <property type="match status" value="1"/>
</dbReference>
<evidence type="ECO:0000256" key="2">
    <source>
        <dbReference type="ARBA" id="ARBA00022777"/>
    </source>
</evidence>
<dbReference type="RefSeq" id="WP_224313307.1">
    <property type="nucleotide sequence ID" value="NZ_JAIRBM010000007.1"/>
</dbReference>
<evidence type="ECO:0000259" key="3">
    <source>
        <dbReference type="Pfam" id="PF00294"/>
    </source>
</evidence>
<dbReference type="Gene3D" id="3.40.1190.20">
    <property type="match status" value="1"/>
</dbReference>
<dbReference type="EMBL" id="JAIRBM010000007">
    <property type="protein sequence ID" value="MBZ6076993.1"/>
    <property type="molecule type" value="Genomic_DNA"/>
</dbReference>
<dbReference type="InterPro" id="IPR011611">
    <property type="entry name" value="PfkB_dom"/>
</dbReference>
<keyword evidence="1" id="KW-0808">Transferase</keyword>
<dbReference type="InterPro" id="IPR029056">
    <property type="entry name" value="Ribokinase-like"/>
</dbReference>
<dbReference type="PRINTS" id="PR00990">
    <property type="entry name" value="RIBOKINASE"/>
</dbReference>
<protein>
    <submittedName>
        <fullName evidence="4">PfkB family carbohydrate kinase</fullName>
    </submittedName>
</protein>
<evidence type="ECO:0000256" key="1">
    <source>
        <dbReference type="ARBA" id="ARBA00022679"/>
    </source>
</evidence>